<name>A0A151JMF7_9HYME</name>
<dbReference type="EMBL" id="KQ978924">
    <property type="protein sequence ID" value="KYN27501.1"/>
    <property type="molecule type" value="Genomic_DNA"/>
</dbReference>
<keyword evidence="1" id="KW-0175">Coiled coil</keyword>
<dbReference type="AlphaFoldDB" id="A0A151JMF7"/>
<evidence type="ECO:0000256" key="1">
    <source>
        <dbReference type="SAM" id="Coils"/>
    </source>
</evidence>
<organism evidence="2 3">
    <name type="scientific">Trachymyrmex cornetzi</name>
    <dbReference type="NCBI Taxonomy" id="471704"/>
    <lineage>
        <taxon>Eukaryota</taxon>
        <taxon>Metazoa</taxon>
        <taxon>Ecdysozoa</taxon>
        <taxon>Arthropoda</taxon>
        <taxon>Hexapoda</taxon>
        <taxon>Insecta</taxon>
        <taxon>Pterygota</taxon>
        <taxon>Neoptera</taxon>
        <taxon>Endopterygota</taxon>
        <taxon>Hymenoptera</taxon>
        <taxon>Apocrita</taxon>
        <taxon>Aculeata</taxon>
        <taxon>Formicoidea</taxon>
        <taxon>Formicidae</taxon>
        <taxon>Myrmicinae</taxon>
        <taxon>Trachymyrmex</taxon>
    </lineage>
</organism>
<accession>A0A151JMF7</accession>
<sequence length="124" mass="14371">MTQNDNKIDYIHWDDLNEIVDRLRLLEASRQAGHNGHDNDILSIIEELREAAGADFDAKSRKIRRVALPVDDADAANKRYVQQSVQDLKDRLNEIERKIAALQNNVQVLLKEFEKTIREVHRAD</sequence>
<proteinExistence type="predicted"/>
<feature type="coiled-coil region" evidence="1">
    <location>
        <begin position="78"/>
        <end position="119"/>
    </location>
</feature>
<evidence type="ECO:0000313" key="2">
    <source>
        <dbReference type="EMBL" id="KYN27501.1"/>
    </source>
</evidence>
<keyword evidence="3" id="KW-1185">Reference proteome</keyword>
<gene>
    <name evidence="2" type="ORF">ALC57_03110</name>
</gene>
<reference evidence="2 3" key="1">
    <citation type="submission" date="2015-09" db="EMBL/GenBank/DDBJ databases">
        <title>Trachymyrmex cornetzi WGS genome.</title>
        <authorList>
            <person name="Nygaard S."/>
            <person name="Hu H."/>
            <person name="Boomsma J."/>
            <person name="Zhang G."/>
        </authorList>
    </citation>
    <scope>NUCLEOTIDE SEQUENCE [LARGE SCALE GENOMIC DNA]</scope>
    <source>
        <strain evidence="2">Tcor2-1</strain>
        <tissue evidence="2">Whole body</tissue>
    </source>
</reference>
<protein>
    <submittedName>
        <fullName evidence="2">Uncharacterized protein</fullName>
    </submittedName>
</protein>
<evidence type="ECO:0000313" key="3">
    <source>
        <dbReference type="Proteomes" id="UP000078492"/>
    </source>
</evidence>
<dbReference type="Proteomes" id="UP000078492">
    <property type="component" value="Unassembled WGS sequence"/>
</dbReference>